<sequence>MKTFLKKFFLRNSAPKEMLKDKMVYVISTDRSNGAKK</sequence>
<keyword evidence="2" id="KW-1185">Reference proteome</keyword>
<reference evidence="1 2" key="1">
    <citation type="submission" date="2018-06" db="EMBL/GenBank/DDBJ databases">
        <authorList>
            <consortium name="Pathogen Informatics"/>
            <person name="Doyle S."/>
        </authorList>
    </citation>
    <scope>NUCLEOTIDE SEQUENCE [LARGE SCALE GENOMIC DNA]</scope>
    <source>
        <strain evidence="1 2">NCTC13316</strain>
    </source>
</reference>
<name>A0A378JK27_9GAMM</name>
<evidence type="ECO:0000313" key="1">
    <source>
        <dbReference type="EMBL" id="STX51091.1"/>
    </source>
</evidence>
<evidence type="ECO:0000313" key="2">
    <source>
        <dbReference type="Proteomes" id="UP000254794"/>
    </source>
</evidence>
<accession>A0A378JK27</accession>
<organism evidence="1 2">
    <name type="scientific">Legionella busanensis</name>
    <dbReference type="NCBI Taxonomy" id="190655"/>
    <lineage>
        <taxon>Bacteria</taxon>
        <taxon>Pseudomonadati</taxon>
        <taxon>Pseudomonadota</taxon>
        <taxon>Gammaproteobacteria</taxon>
        <taxon>Legionellales</taxon>
        <taxon>Legionellaceae</taxon>
        <taxon>Legionella</taxon>
    </lineage>
</organism>
<dbReference type="Proteomes" id="UP000254794">
    <property type="component" value="Unassembled WGS sequence"/>
</dbReference>
<gene>
    <name evidence="1" type="ORF">NCTC13316_01182</name>
</gene>
<dbReference type="EMBL" id="UGOD01000001">
    <property type="protein sequence ID" value="STX51091.1"/>
    <property type="molecule type" value="Genomic_DNA"/>
</dbReference>
<dbReference type="AlphaFoldDB" id="A0A378JK27"/>
<protein>
    <submittedName>
        <fullName evidence="1">Uncharacterized protein</fullName>
    </submittedName>
</protein>
<proteinExistence type="predicted"/>